<keyword evidence="1" id="KW-0472">Membrane</keyword>
<dbReference type="RefSeq" id="WP_170871852.1">
    <property type="nucleotide sequence ID" value="NZ_FTPP01000002.1"/>
</dbReference>
<keyword evidence="1" id="KW-1133">Transmembrane helix</keyword>
<accession>A0A1R3XH61</accession>
<evidence type="ECO:0000256" key="1">
    <source>
        <dbReference type="SAM" id="Phobius"/>
    </source>
</evidence>
<evidence type="ECO:0000313" key="2">
    <source>
        <dbReference type="EMBL" id="SIT90367.1"/>
    </source>
</evidence>
<reference evidence="3" key="1">
    <citation type="submission" date="2017-01" db="EMBL/GenBank/DDBJ databases">
        <authorList>
            <person name="Varghese N."/>
            <person name="Submissions S."/>
        </authorList>
    </citation>
    <scope>NUCLEOTIDE SEQUENCE [LARGE SCALE GENOMIC DNA]</scope>
    <source>
        <strain evidence="3">LP100</strain>
    </source>
</reference>
<organism evidence="2 3">
    <name type="scientific">Pontibacter indicus</name>
    <dbReference type="NCBI Taxonomy" id="1317125"/>
    <lineage>
        <taxon>Bacteria</taxon>
        <taxon>Pseudomonadati</taxon>
        <taxon>Bacteroidota</taxon>
        <taxon>Cytophagia</taxon>
        <taxon>Cytophagales</taxon>
        <taxon>Hymenobacteraceae</taxon>
        <taxon>Pontibacter</taxon>
    </lineage>
</organism>
<gene>
    <name evidence="2" type="ORF">SAMN05444128_2274</name>
</gene>
<dbReference type="STRING" id="1317125.SAMN05444128_2274"/>
<proteinExistence type="predicted"/>
<dbReference type="Proteomes" id="UP000187181">
    <property type="component" value="Unassembled WGS sequence"/>
</dbReference>
<feature type="transmembrane region" description="Helical" evidence="1">
    <location>
        <begin position="7"/>
        <end position="24"/>
    </location>
</feature>
<dbReference type="AlphaFoldDB" id="A0A1R3XH61"/>
<keyword evidence="1" id="KW-0812">Transmembrane</keyword>
<name>A0A1R3XH61_9BACT</name>
<sequence>MMRRINVPYLLSVLLVATAFYFAWSREFVTNVWLALALVVTLQPAVYLVLRHARNRYS</sequence>
<feature type="transmembrane region" description="Helical" evidence="1">
    <location>
        <begin position="30"/>
        <end position="50"/>
    </location>
</feature>
<dbReference type="EMBL" id="FTPP01000002">
    <property type="protein sequence ID" value="SIT90367.1"/>
    <property type="molecule type" value="Genomic_DNA"/>
</dbReference>
<keyword evidence="3" id="KW-1185">Reference proteome</keyword>
<evidence type="ECO:0000313" key="3">
    <source>
        <dbReference type="Proteomes" id="UP000187181"/>
    </source>
</evidence>
<protein>
    <submittedName>
        <fullName evidence="2">Uncharacterized protein</fullName>
    </submittedName>
</protein>